<feature type="region of interest" description="Disordered" evidence="1">
    <location>
        <begin position="1"/>
        <end position="32"/>
    </location>
</feature>
<dbReference type="SUPFAM" id="SSF53639">
    <property type="entry name" value="AraD/HMP-PK domain-like"/>
    <property type="match status" value="1"/>
</dbReference>
<sequence length="324" mass="35711">MAPPTATATLEEEQSRPQTSIKMNTIAAEEEEEEEEEMACQLADLSRGPNPLRASIIGIPTFPSFHEHRKHIVLHMAAVFRSWARNGYTEGISGHISVRDPEFPDLIWMNPIGKHFALMNASDMLCLRISDGEIVGGNRSRPANNPGYYIHSEVHKARHNIHAICHAHTIAGRAWCAFGKPLEMITQDICDLYGVLVVDTEYAGIVTAEQEGRQIARALGPKGKAALLINHGIITVGQTVDEAAFLLGLVERSCEIQLKVEAACAGNPNLKKSIIPHELAMNNFKMAGEKNWLYEEAQPDIQLEIELAGEIISRGLDDVKIDTP</sequence>
<evidence type="ECO:0000313" key="4">
    <source>
        <dbReference type="Proteomes" id="UP000827724"/>
    </source>
</evidence>
<dbReference type="InterPro" id="IPR036409">
    <property type="entry name" value="Aldolase_II/adducin_N_sf"/>
</dbReference>
<gene>
    <name evidence="3" type="ORF">Trco_007785</name>
</gene>
<organism evidence="3 4">
    <name type="scientific">Trichoderma cornu-damae</name>
    <dbReference type="NCBI Taxonomy" id="654480"/>
    <lineage>
        <taxon>Eukaryota</taxon>
        <taxon>Fungi</taxon>
        <taxon>Dikarya</taxon>
        <taxon>Ascomycota</taxon>
        <taxon>Pezizomycotina</taxon>
        <taxon>Sordariomycetes</taxon>
        <taxon>Hypocreomycetidae</taxon>
        <taxon>Hypocreales</taxon>
        <taxon>Hypocreaceae</taxon>
        <taxon>Trichoderma</taxon>
    </lineage>
</organism>
<proteinExistence type="predicted"/>
<keyword evidence="4" id="KW-1185">Reference proteome</keyword>
<dbReference type="SMART" id="SM01007">
    <property type="entry name" value="Aldolase_II"/>
    <property type="match status" value="1"/>
</dbReference>
<dbReference type="GO" id="GO:0005856">
    <property type="term" value="C:cytoskeleton"/>
    <property type="evidence" value="ECO:0007669"/>
    <property type="project" value="TreeGrafter"/>
</dbReference>
<dbReference type="FunFam" id="3.40.225.10:FF:000009">
    <property type="entry name" value="Class II aldolase/adducin N-terminal"/>
    <property type="match status" value="1"/>
</dbReference>
<reference evidence="3" key="1">
    <citation type="submission" date="2021-08" db="EMBL/GenBank/DDBJ databases">
        <title>Chromosome-Level Trichoderma cornu-damae using Hi-C Data.</title>
        <authorList>
            <person name="Kim C.S."/>
        </authorList>
    </citation>
    <scope>NUCLEOTIDE SEQUENCE</scope>
    <source>
        <strain evidence="3">KA19-0412C</strain>
    </source>
</reference>
<feature type="domain" description="Class II aldolase/adducin N-terminal" evidence="2">
    <location>
        <begin position="74"/>
        <end position="258"/>
    </location>
</feature>
<dbReference type="EMBL" id="JAIWOZ010000006">
    <property type="protein sequence ID" value="KAH6604339.1"/>
    <property type="molecule type" value="Genomic_DNA"/>
</dbReference>
<dbReference type="OrthoDB" id="3238794at2759"/>
<comment type="caution">
    <text evidence="3">The sequence shown here is derived from an EMBL/GenBank/DDBJ whole genome shotgun (WGS) entry which is preliminary data.</text>
</comment>
<dbReference type="PANTHER" id="PTHR10672">
    <property type="entry name" value="ADDUCIN"/>
    <property type="match status" value="1"/>
</dbReference>
<evidence type="ECO:0000313" key="3">
    <source>
        <dbReference type="EMBL" id="KAH6604339.1"/>
    </source>
</evidence>
<dbReference type="Gene3D" id="3.40.225.10">
    <property type="entry name" value="Class II aldolase/adducin N-terminal domain"/>
    <property type="match status" value="1"/>
</dbReference>
<evidence type="ECO:0000259" key="2">
    <source>
        <dbReference type="SMART" id="SM01007"/>
    </source>
</evidence>
<protein>
    <submittedName>
        <fullName evidence="3">Class ii aldolase adducin domain-containing</fullName>
    </submittedName>
</protein>
<dbReference type="InterPro" id="IPR051017">
    <property type="entry name" value="Aldolase-II_Adducin_sf"/>
</dbReference>
<dbReference type="GO" id="GO:0051015">
    <property type="term" value="F:actin filament binding"/>
    <property type="evidence" value="ECO:0007669"/>
    <property type="project" value="TreeGrafter"/>
</dbReference>
<dbReference type="PANTHER" id="PTHR10672:SF25">
    <property type="entry name" value="MEIOTICALLY UP-REGULATED GENE 14 PROTEIN"/>
    <property type="match status" value="1"/>
</dbReference>
<dbReference type="AlphaFoldDB" id="A0A9P8TTD7"/>
<accession>A0A9P8TTD7</accession>
<evidence type="ECO:0000256" key="1">
    <source>
        <dbReference type="SAM" id="MobiDB-lite"/>
    </source>
</evidence>
<dbReference type="Proteomes" id="UP000827724">
    <property type="component" value="Unassembled WGS sequence"/>
</dbReference>
<dbReference type="Pfam" id="PF00596">
    <property type="entry name" value="Aldolase_II"/>
    <property type="match status" value="1"/>
</dbReference>
<name>A0A9P8TTD7_9HYPO</name>
<dbReference type="InterPro" id="IPR001303">
    <property type="entry name" value="Aldolase_II/adducin_N"/>
</dbReference>